<dbReference type="Proteomes" id="UP001565368">
    <property type="component" value="Unassembled WGS sequence"/>
</dbReference>
<accession>A0ABR3Q5A3</accession>
<dbReference type="GeneID" id="95984957"/>
<protein>
    <submittedName>
        <fullName evidence="2">Uncharacterized protein</fullName>
    </submittedName>
</protein>
<organism evidence="2 3">
    <name type="scientific">Vanrija albida</name>
    <dbReference type="NCBI Taxonomy" id="181172"/>
    <lineage>
        <taxon>Eukaryota</taxon>
        <taxon>Fungi</taxon>
        <taxon>Dikarya</taxon>
        <taxon>Basidiomycota</taxon>
        <taxon>Agaricomycotina</taxon>
        <taxon>Tremellomycetes</taxon>
        <taxon>Trichosporonales</taxon>
        <taxon>Trichosporonaceae</taxon>
        <taxon>Vanrija</taxon>
    </lineage>
</organism>
<feature type="region of interest" description="Disordered" evidence="1">
    <location>
        <begin position="346"/>
        <end position="375"/>
    </location>
</feature>
<feature type="region of interest" description="Disordered" evidence="1">
    <location>
        <begin position="139"/>
        <end position="320"/>
    </location>
</feature>
<dbReference type="RefSeq" id="XP_069209859.1">
    <property type="nucleotide sequence ID" value="XM_069352441.1"/>
</dbReference>
<sequence length="393" mass="42141">MYTPATPIDLEHETFPLPLEMIAAWHTERAPTFVTLDWEDAELLGYPREVFASQEVHEAEANHEFSDIIDRLGGQPDAEPLVSAEMPEEAPLLTHLRSPPRTPPSFVSVPDLPTPPPEDAESLDSQTWNTFCKAKSWVADDPEDTPRAPSPLVVTPGPVVPKEEAAEGSDSRDEREVSGELGHTEAKPNGSDPDEQECKPVLGCAGSLDQLQAMYPSSPADGAGCEMEDGPKTSPTPVRFTKLPSPQSRARTCSPTQSEDDVPSSPPTLKKTTAPTSPISPLLTPVEPTHEEGCQRTEGIKRSASEAGPSRTPHLIRTRGHSFPTNALALDGMEVECKVTLVDTRGSANAESVEEAPSASAPAPALARRAPVKRKRADNDLKEVLGLVQASSG</sequence>
<reference evidence="2 3" key="1">
    <citation type="submission" date="2023-08" db="EMBL/GenBank/DDBJ databases">
        <title>Annotated Genome Sequence of Vanrija albida AlHP1.</title>
        <authorList>
            <person name="Herzog R."/>
        </authorList>
    </citation>
    <scope>NUCLEOTIDE SEQUENCE [LARGE SCALE GENOMIC DNA]</scope>
    <source>
        <strain evidence="2 3">AlHP1</strain>
    </source>
</reference>
<feature type="compositionally biased region" description="Basic and acidic residues" evidence="1">
    <location>
        <begin position="161"/>
        <end position="186"/>
    </location>
</feature>
<dbReference type="EMBL" id="JBBXJM010000003">
    <property type="protein sequence ID" value="KAL1409915.1"/>
    <property type="molecule type" value="Genomic_DNA"/>
</dbReference>
<keyword evidence="3" id="KW-1185">Reference proteome</keyword>
<evidence type="ECO:0000313" key="2">
    <source>
        <dbReference type="EMBL" id="KAL1409915.1"/>
    </source>
</evidence>
<feature type="compositionally biased region" description="Polar residues" evidence="1">
    <location>
        <begin position="244"/>
        <end position="257"/>
    </location>
</feature>
<feature type="region of interest" description="Disordered" evidence="1">
    <location>
        <begin position="94"/>
        <end position="125"/>
    </location>
</feature>
<proteinExistence type="predicted"/>
<evidence type="ECO:0000313" key="3">
    <source>
        <dbReference type="Proteomes" id="UP001565368"/>
    </source>
</evidence>
<feature type="compositionally biased region" description="Low complexity" evidence="1">
    <location>
        <begin position="347"/>
        <end position="369"/>
    </location>
</feature>
<feature type="compositionally biased region" description="Polar residues" evidence="1">
    <location>
        <begin position="270"/>
        <end position="279"/>
    </location>
</feature>
<comment type="caution">
    <text evidence="2">The sequence shown here is derived from an EMBL/GenBank/DDBJ whole genome shotgun (WGS) entry which is preliminary data.</text>
</comment>
<feature type="compositionally biased region" description="Basic and acidic residues" evidence="1">
    <location>
        <begin position="288"/>
        <end position="304"/>
    </location>
</feature>
<name>A0ABR3Q5A3_9TREE</name>
<evidence type="ECO:0000256" key="1">
    <source>
        <dbReference type="SAM" id="MobiDB-lite"/>
    </source>
</evidence>
<gene>
    <name evidence="2" type="ORF">Q8F55_003914</name>
</gene>